<evidence type="ECO:0008006" key="2">
    <source>
        <dbReference type="Google" id="ProtNLM"/>
    </source>
</evidence>
<dbReference type="SUPFAM" id="SSF57783">
    <property type="entry name" value="Zinc beta-ribbon"/>
    <property type="match status" value="1"/>
</dbReference>
<proteinExistence type="predicted"/>
<name>A0A6C0JZ85_9ZZZZ</name>
<reference evidence="1" key="1">
    <citation type="journal article" date="2020" name="Nature">
        <title>Giant virus diversity and host interactions through global metagenomics.</title>
        <authorList>
            <person name="Schulz F."/>
            <person name="Roux S."/>
            <person name="Paez-Espino D."/>
            <person name="Jungbluth S."/>
            <person name="Walsh D.A."/>
            <person name="Denef V.J."/>
            <person name="McMahon K.D."/>
            <person name="Konstantinidis K.T."/>
            <person name="Eloe-Fadrosh E.A."/>
            <person name="Kyrpides N.C."/>
            <person name="Woyke T."/>
        </authorList>
    </citation>
    <scope>NUCLEOTIDE SEQUENCE</scope>
    <source>
        <strain evidence="1">GVMAG-S-1074260-58</strain>
    </source>
</reference>
<sequence>MNFCVKCDNLYYLKLKDDLQNNLIYYCRHCGNETNEFDDKNVCILNTQIKRMDEKYTHVVNEYTKFDPTLPHIKTIKCPNQTCKGSTSQSDIIYLRYDDVNIKYVYMCTHCDTTWKTNDQ</sequence>
<organism evidence="1">
    <name type="scientific">viral metagenome</name>
    <dbReference type="NCBI Taxonomy" id="1070528"/>
    <lineage>
        <taxon>unclassified sequences</taxon>
        <taxon>metagenomes</taxon>
        <taxon>organismal metagenomes</taxon>
    </lineage>
</organism>
<dbReference type="EMBL" id="MN740706">
    <property type="protein sequence ID" value="QHU09208.1"/>
    <property type="molecule type" value="Genomic_DNA"/>
</dbReference>
<dbReference type="Gene3D" id="2.20.25.10">
    <property type="match status" value="2"/>
</dbReference>
<evidence type="ECO:0000313" key="1">
    <source>
        <dbReference type="EMBL" id="QHU09208.1"/>
    </source>
</evidence>
<protein>
    <recommendedName>
        <fullName evidence="2">DNA-directed RNA polymerase M/15kDa subunit domain-containing protein</fullName>
    </recommendedName>
</protein>
<accession>A0A6C0JZ85</accession>
<dbReference type="AlphaFoldDB" id="A0A6C0JZ85"/>